<sequence length="187" mass="20949">MKEVPDTGRNLTVTFEFEWCRTAYSPLVLESEENTATEAQMDFPPRGHRRHRSDFGFRSPHFPDLRDFSRLTDNLFHGRHAEPQRSPGSHPQWRYVPPPYGYGPPPPPPPYSMDYSHPTRYSAPAEQNLGYTPLVAEPPASVKSTASAPSAPLSEERWSKSNPAPSAPATDWGYSSGQVGSMASRHR</sequence>
<dbReference type="EMBL" id="JBIMZQ010000028">
    <property type="protein sequence ID" value="KAL3663251.1"/>
    <property type="molecule type" value="Genomic_DNA"/>
</dbReference>
<feature type="compositionally biased region" description="Pro residues" evidence="1">
    <location>
        <begin position="96"/>
        <end position="111"/>
    </location>
</feature>
<organism evidence="2 3">
    <name type="scientific">Phytophthora oleae</name>
    <dbReference type="NCBI Taxonomy" id="2107226"/>
    <lineage>
        <taxon>Eukaryota</taxon>
        <taxon>Sar</taxon>
        <taxon>Stramenopiles</taxon>
        <taxon>Oomycota</taxon>
        <taxon>Peronosporomycetes</taxon>
        <taxon>Peronosporales</taxon>
        <taxon>Peronosporaceae</taxon>
        <taxon>Phytophthora</taxon>
    </lineage>
</organism>
<name>A0ABD3FC20_9STRA</name>
<keyword evidence="3" id="KW-1185">Reference proteome</keyword>
<evidence type="ECO:0000256" key="1">
    <source>
        <dbReference type="SAM" id="MobiDB-lite"/>
    </source>
</evidence>
<accession>A0ABD3FC20</accession>
<protein>
    <submittedName>
        <fullName evidence="2">Uncharacterized protein</fullName>
    </submittedName>
</protein>
<evidence type="ECO:0000313" key="2">
    <source>
        <dbReference type="EMBL" id="KAL3663251.1"/>
    </source>
</evidence>
<dbReference type="AlphaFoldDB" id="A0ABD3FC20"/>
<proteinExistence type="predicted"/>
<feature type="compositionally biased region" description="Basic and acidic residues" evidence="1">
    <location>
        <begin position="61"/>
        <end position="70"/>
    </location>
</feature>
<evidence type="ECO:0000313" key="3">
    <source>
        <dbReference type="Proteomes" id="UP001632037"/>
    </source>
</evidence>
<gene>
    <name evidence="2" type="ORF">V7S43_011660</name>
</gene>
<feature type="region of interest" description="Disordered" evidence="1">
    <location>
        <begin position="30"/>
        <end position="187"/>
    </location>
</feature>
<reference evidence="2 3" key="1">
    <citation type="submission" date="2024-09" db="EMBL/GenBank/DDBJ databases">
        <title>Genome sequencing and assembly of Phytophthora oleae, isolate VK10A, causative agent of rot of olive drupes.</title>
        <authorList>
            <person name="Conti Taguali S."/>
            <person name="Riolo M."/>
            <person name="La Spada F."/>
            <person name="Cacciola S.O."/>
            <person name="Dionisio G."/>
        </authorList>
    </citation>
    <scope>NUCLEOTIDE SEQUENCE [LARGE SCALE GENOMIC DNA]</scope>
    <source>
        <strain evidence="2 3">VK10A</strain>
    </source>
</reference>
<comment type="caution">
    <text evidence="2">The sequence shown here is derived from an EMBL/GenBank/DDBJ whole genome shotgun (WGS) entry which is preliminary data.</text>
</comment>
<dbReference type="Proteomes" id="UP001632037">
    <property type="component" value="Unassembled WGS sequence"/>
</dbReference>